<comment type="caution">
    <text evidence="2">The sequence shown here is derived from an EMBL/GenBank/DDBJ whole genome shotgun (WGS) entry which is preliminary data.</text>
</comment>
<protein>
    <recommendedName>
        <fullName evidence="1">Outer membrane channel protein CpnT-like N-terminal domain-containing protein</fullName>
    </recommendedName>
</protein>
<name>A0ABD6FHE0_9PSEU</name>
<dbReference type="AlphaFoldDB" id="A0ABD6FHE0"/>
<dbReference type="InterPro" id="IPR057746">
    <property type="entry name" value="CpnT-like_N"/>
</dbReference>
<feature type="domain" description="Outer membrane channel protein CpnT-like N-terminal" evidence="1">
    <location>
        <begin position="28"/>
        <end position="132"/>
    </location>
</feature>
<proteinExistence type="predicted"/>
<gene>
    <name evidence="2" type="ORF">DIU77_013805</name>
</gene>
<dbReference type="EMBL" id="QGUI02000194">
    <property type="protein sequence ID" value="MFO7193312.1"/>
    <property type="molecule type" value="Genomic_DNA"/>
</dbReference>
<evidence type="ECO:0000259" key="1">
    <source>
        <dbReference type="Pfam" id="PF25547"/>
    </source>
</evidence>
<evidence type="ECO:0000313" key="3">
    <source>
        <dbReference type="Proteomes" id="UP000249324"/>
    </source>
</evidence>
<evidence type="ECO:0000313" key="2">
    <source>
        <dbReference type="EMBL" id="MFO7193312.1"/>
    </source>
</evidence>
<dbReference type="Pfam" id="PF25547">
    <property type="entry name" value="WXG100_2"/>
    <property type="match status" value="1"/>
</dbReference>
<dbReference type="Proteomes" id="UP000249324">
    <property type="component" value="Unassembled WGS sequence"/>
</dbReference>
<sequence length="353" mass="37945">MSSDDYLQVSTILSRLKRLSEFFLPGGIPNPVRIAELISDVLDEISTPPPGDPDTLEELARAYRSAADVIALIGTDTGRLGTTTLPAAWEGGAAQQASAVLQATEKAIGTTPGIFRRAATVLEDLADDIRDQQQRHSRLHEELDAAFYDATHIRVRVGTPDWFPGPDITIFEGDVPMADPTALLDVVRRAYDLVNGCIDVYTDALDSADRAASRFADLAGKARAAAAVEGGMAPDDAVVLAGKTVTTELGDGYDDGILTPSQLERAGRKMQELSDADRTRLQQILDAAASDEQRAWILKGLAADHSVDELARFAERIRGLRNIGTETGAKPSSSLVADQRDAGFGRFVNSCRR</sequence>
<reference evidence="2 3" key="1">
    <citation type="journal article" date="2021" name="BMC Genomics">
        <title>Genome-resolved metagenome and metatranscriptome analyses of thermophilic composting reveal key bacterial players and their metabolic interactions.</title>
        <authorList>
            <person name="Braga L.P.P."/>
            <person name="Pereira R.V."/>
            <person name="Martins L.F."/>
            <person name="Moura L.M.S."/>
            <person name="Sanchez F.B."/>
            <person name="Patane J.S.L."/>
            <person name="da Silva A.M."/>
            <person name="Setubal J.C."/>
        </authorList>
    </citation>
    <scope>NUCLEOTIDE SEQUENCE [LARGE SCALE GENOMIC DNA]</scope>
    <source>
        <strain evidence="2">ZC4RG45</strain>
    </source>
</reference>
<organism evidence="2 3">
    <name type="scientific">Thermocrispum agreste</name>
    <dbReference type="NCBI Taxonomy" id="37925"/>
    <lineage>
        <taxon>Bacteria</taxon>
        <taxon>Bacillati</taxon>
        <taxon>Actinomycetota</taxon>
        <taxon>Actinomycetes</taxon>
        <taxon>Pseudonocardiales</taxon>
        <taxon>Pseudonocardiaceae</taxon>
        <taxon>Thermocrispum</taxon>
    </lineage>
</organism>
<accession>A0ABD6FHE0</accession>